<feature type="signal peptide" evidence="2">
    <location>
        <begin position="1"/>
        <end position="22"/>
    </location>
</feature>
<dbReference type="Pfam" id="PF03713">
    <property type="entry name" value="DUF305"/>
    <property type="match status" value="1"/>
</dbReference>
<dbReference type="Proteomes" id="UP001155240">
    <property type="component" value="Unassembled WGS sequence"/>
</dbReference>
<evidence type="ECO:0000259" key="3">
    <source>
        <dbReference type="Pfam" id="PF03713"/>
    </source>
</evidence>
<name>A0A9X2DVC1_9MICO</name>
<dbReference type="AlphaFoldDB" id="A0A9X2DVC1"/>
<sequence>MNTKRTLLASTLALATAITLTACSDSSSGMSGMDGMGDSSSSASAAPSSSSAASAEDFNDQDVMFAQMMKPHHEQAVEMSDMILAKDGISTEVTDLATQIKEAQGPEISQLEEWLAAWGAEDSMSGMDHSMDGMMSDEDMSALESATGAEAEKLFLEQMMMHHEGAVEMAQTEVDEGQNADAIEMAEMIVQTQTEEIATMQDLLASR</sequence>
<keyword evidence="2" id="KW-0732">Signal</keyword>
<accession>A0A9X2DVC1</accession>
<proteinExistence type="predicted"/>
<dbReference type="PROSITE" id="PS51257">
    <property type="entry name" value="PROKAR_LIPOPROTEIN"/>
    <property type="match status" value="1"/>
</dbReference>
<feature type="compositionally biased region" description="Low complexity" evidence="1">
    <location>
        <begin position="27"/>
        <end position="55"/>
    </location>
</feature>
<feature type="domain" description="DUF305" evidence="3">
    <location>
        <begin position="62"/>
        <end position="204"/>
    </location>
</feature>
<dbReference type="InterPro" id="IPR005183">
    <property type="entry name" value="DUF305_CopM-like"/>
</dbReference>
<keyword evidence="5" id="KW-1185">Reference proteome</keyword>
<evidence type="ECO:0000313" key="5">
    <source>
        <dbReference type="Proteomes" id="UP001155240"/>
    </source>
</evidence>
<dbReference type="Gene3D" id="1.20.1260.10">
    <property type="match status" value="1"/>
</dbReference>
<evidence type="ECO:0000313" key="4">
    <source>
        <dbReference type="EMBL" id="MCM6761184.1"/>
    </source>
</evidence>
<protein>
    <submittedName>
        <fullName evidence="4">DUF305 domain-containing protein</fullName>
    </submittedName>
</protein>
<gene>
    <name evidence="4" type="ORF">NB037_02015</name>
</gene>
<comment type="caution">
    <text evidence="4">The sequence shown here is derived from an EMBL/GenBank/DDBJ whole genome shotgun (WGS) entry which is preliminary data.</text>
</comment>
<dbReference type="InterPro" id="IPR012347">
    <property type="entry name" value="Ferritin-like"/>
</dbReference>
<dbReference type="PANTHER" id="PTHR36933">
    <property type="entry name" value="SLL0788 PROTEIN"/>
    <property type="match status" value="1"/>
</dbReference>
<organism evidence="4 5">
    <name type="scientific">Rathayibacter rubneri</name>
    <dbReference type="NCBI Taxonomy" id="2950106"/>
    <lineage>
        <taxon>Bacteria</taxon>
        <taxon>Bacillati</taxon>
        <taxon>Actinomycetota</taxon>
        <taxon>Actinomycetes</taxon>
        <taxon>Micrococcales</taxon>
        <taxon>Microbacteriaceae</taxon>
        <taxon>Rathayibacter</taxon>
    </lineage>
</organism>
<dbReference type="RefSeq" id="WP_251943174.1">
    <property type="nucleotide sequence ID" value="NZ_JAMRYM010000003.1"/>
</dbReference>
<dbReference type="PANTHER" id="PTHR36933:SF1">
    <property type="entry name" value="SLL0788 PROTEIN"/>
    <property type="match status" value="1"/>
</dbReference>
<feature type="region of interest" description="Disordered" evidence="1">
    <location>
        <begin position="27"/>
        <end position="56"/>
    </location>
</feature>
<evidence type="ECO:0000256" key="1">
    <source>
        <dbReference type="SAM" id="MobiDB-lite"/>
    </source>
</evidence>
<feature type="chain" id="PRO_5040886026" evidence="2">
    <location>
        <begin position="23"/>
        <end position="207"/>
    </location>
</feature>
<evidence type="ECO:0000256" key="2">
    <source>
        <dbReference type="SAM" id="SignalP"/>
    </source>
</evidence>
<dbReference type="EMBL" id="JAMRYM010000003">
    <property type="protein sequence ID" value="MCM6761184.1"/>
    <property type="molecule type" value="Genomic_DNA"/>
</dbReference>
<reference evidence="4" key="1">
    <citation type="submission" date="2022-06" db="EMBL/GenBank/DDBJ databases">
        <title>Whole genome shotgun sequencing (WGS) of Rathayibacter sp. ZW T2_19, isolated from stored onions (Allium cepa).</title>
        <authorList>
            <person name="Stoll D.A."/>
            <person name="Huch M."/>
        </authorList>
    </citation>
    <scope>NUCLEOTIDE SEQUENCE</scope>
    <source>
        <strain evidence="4">ZW T2_19</strain>
    </source>
</reference>